<sequence length="623" mass="72434">METSLTEEEQRKKIYLQVLEDEIVSLQSTLKSIKEHGDLFETHERIRQLERLVEIGKAELAQDQKSTITEADPTIAEADPTIAEANPTITEAIYIINSHGAILSETSRSIRNLWREETEYYAITIPKNVELYTFTKIGKVIVCSTTGDNYLCERQFVETPETFKYINRPAFKYVHEQGQPNKFPELILAPEVDYSTLYHSGIVHCVPQIIRAKIVKYGRGKKIIYNISARNTQDCKGELINSKGEPYNSVKNYDEDYRTTLARYNYNPHASPSSINPCGPILLSEALTLIQQYSKNHYGDTCKSKIYLNTCLKTIDLYRYLAYHTEILEDTTSITSLSSDDSKYTSSIEENEKEHLEIKEAMLQIEEKIKTIKEEMESIKYDYENIARYAELIRDLKIKEDELAEQSGELVKNIQHKATLMRRYHVKEKSKKKERFRHDHSLDIIKHNTMAKVVKTNRVKSFDEFKTTDLDGPLHSTYLFMLKTTDGNIKKLTIITDKLHDADYDAKPFNKLQDNLNEALERLKSNSSFSSNSFPPQSTIAISNPNVDKIHEELQKLVSQDGGNNKILQKKYKSRKQKSRKQKSRKQKSRKQKSRKYKNIKQKSRKQKSRKQKSRKFKHIKQK</sequence>
<evidence type="ECO:0000313" key="3">
    <source>
        <dbReference type="EMBL" id="QHT21004.1"/>
    </source>
</evidence>
<organism evidence="3">
    <name type="scientific">viral metagenome</name>
    <dbReference type="NCBI Taxonomy" id="1070528"/>
    <lineage>
        <taxon>unclassified sequences</taxon>
        <taxon>metagenomes</taxon>
        <taxon>organismal metagenomes</taxon>
    </lineage>
</organism>
<proteinExistence type="predicted"/>
<reference evidence="3" key="1">
    <citation type="journal article" date="2020" name="Nature">
        <title>Giant virus diversity and host interactions through global metagenomics.</title>
        <authorList>
            <person name="Schulz F."/>
            <person name="Roux S."/>
            <person name="Paez-Espino D."/>
            <person name="Jungbluth S."/>
            <person name="Walsh D.A."/>
            <person name="Denef V.J."/>
            <person name="McMahon K.D."/>
            <person name="Konstantinidis K.T."/>
            <person name="Eloe-Fadrosh E.A."/>
            <person name="Kyrpides N.C."/>
            <person name="Woyke T."/>
        </authorList>
    </citation>
    <scope>NUCLEOTIDE SEQUENCE</scope>
    <source>
        <strain evidence="3">GVMAG-M-3300023174-75</strain>
    </source>
</reference>
<feature type="region of interest" description="Disordered" evidence="2">
    <location>
        <begin position="559"/>
        <end position="623"/>
    </location>
</feature>
<evidence type="ECO:0000256" key="2">
    <source>
        <dbReference type="SAM" id="MobiDB-lite"/>
    </source>
</evidence>
<dbReference type="AlphaFoldDB" id="A0A6C0DWF1"/>
<dbReference type="EMBL" id="MN739684">
    <property type="protein sequence ID" value="QHT21004.1"/>
    <property type="molecule type" value="Genomic_DNA"/>
</dbReference>
<accession>A0A6C0DWF1</accession>
<feature type="compositionally biased region" description="Basic residues" evidence="2">
    <location>
        <begin position="568"/>
        <end position="623"/>
    </location>
</feature>
<keyword evidence="1" id="KW-0175">Coiled coil</keyword>
<protein>
    <submittedName>
        <fullName evidence="3">Uncharacterized protein</fullName>
    </submittedName>
</protein>
<name>A0A6C0DWF1_9ZZZZ</name>
<evidence type="ECO:0000256" key="1">
    <source>
        <dbReference type="SAM" id="Coils"/>
    </source>
</evidence>
<feature type="coiled-coil region" evidence="1">
    <location>
        <begin position="348"/>
        <end position="409"/>
    </location>
</feature>